<dbReference type="Pfam" id="PF01348">
    <property type="entry name" value="Intron_maturas2"/>
    <property type="match status" value="1"/>
</dbReference>
<dbReference type="GO" id="GO:0009507">
    <property type="term" value="C:chloroplast"/>
    <property type="evidence" value="ECO:0007669"/>
    <property type="project" value="UniProtKB-SubCell"/>
</dbReference>
<dbReference type="AlphaFoldDB" id="A0A2S1W8D3"/>
<keyword evidence="5 6" id="KW-0694">RNA-binding</keyword>
<evidence type="ECO:0000256" key="4">
    <source>
        <dbReference type="ARBA" id="ARBA00022694"/>
    </source>
</evidence>
<keyword evidence="3 6" id="KW-0507">mRNA processing</keyword>
<dbReference type="HAMAP" id="MF_01390">
    <property type="entry name" value="MatK"/>
    <property type="match status" value="1"/>
</dbReference>
<dbReference type="PANTHER" id="PTHR34811">
    <property type="entry name" value="MATURASE K"/>
    <property type="match status" value="1"/>
</dbReference>
<dbReference type="GO" id="GO:0008033">
    <property type="term" value="P:tRNA processing"/>
    <property type="evidence" value="ECO:0007669"/>
    <property type="project" value="UniProtKB-KW"/>
</dbReference>
<evidence type="ECO:0000256" key="3">
    <source>
        <dbReference type="ARBA" id="ARBA00022664"/>
    </source>
</evidence>
<dbReference type="EMBL" id="MG922640">
    <property type="protein sequence ID" value="AWJ62838.1"/>
    <property type="molecule type" value="Genomic_DNA"/>
</dbReference>
<dbReference type="EMBL" id="MG922633">
    <property type="protein sequence ID" value="AWJ62243.1"/>
    <property type="molecule type" value="Genomic_DNA"/>
</dbReference>
<reference evidence="14" key="2">
    <citation type="journal article" date="2018" name="BMC Genomics">
        <title>Ginkgo biloba's footprint of dynamic Pleistocene history dates back only 390,000 years ago.</title>
        <authorList>
            <person name="Hohmann N."/>
            <person name="Wolf E.M."/>
            <person name="Rigault P."/>
            <person name="Zhou W."/>
            <person name="Kiefer M."/>
            <person name="Zhao Y."/>
            <person name="Fu C.X."/>
            <person name="Koch M.A."/>
        </authorList>
    </citation>
    <scope>NUCLEOTIDE SEQUENCE</scope>
    <source>
        <strain evidence="11">TM18</strain>
        <strain evidence="12">TM21</strain>
        <strain evidence="13">TM22</strain>
        <strain evidence="14">TM231</strain>
    </source>
</reference>
<dbReference type="EMBL" id="MG922637">
    <property type="protein sequence ID" value="AWJ62583.1"/>
    <property type="molecule type" value="Genomic_DNA"/>
</dbReference>
<dbReference type="Pfam" id="PF01824">
    <property type="entry name" value="MatK_N"/>
    <property type="match status" value="1"/>
</dbReference>
<geneLocation type="chloroplast" evidence="14"/>
<dbReference type="GO" id="GO:0003723">
    <property type="term" value="F:RNA binding"/>
    <property type="evidence" value="ECO:0007669"/>
    <property type="project" value="UniProtKB-KW"/>
</dbReference>
<dbReference type="EMBL" id="KX673571">
    <property type="protein sequence ID" value="ARX11903.1"/>
    <property type="molecule type" value="Genomic_DNA"/>
</dbReference>
<evidence type="ECO:0000259" key="9">
    <source>
        <dbReference type="Pfam" id="PF01824"/>
    </source>
</evidence>
<dbReference type="InterPro" id="IPR024942">
    <property type="entry name" value="Maturase_MatK_N"/>
</dbReference>
<keyword evidence="2 7" id="KW-0934">Plastid</keyword>
<gene>
    <name evidence="6 14" type="primary">matK</name>
</gene>
<accession>A0A2S1W8D3</accession>
<dbReference type="EMBL" id="MG922636">
    <property type="protein sequence ID" value="AWJ62498.1"/>
    <property type="molecule type" value="Genomic_DNA"/>
</dbReference>
<proteinExistence type="inferred from homology"/>
<comment type="similarity">
    <text evidence="1 6">Belongs to the intron maturase 2 family. MatK subfamily.</text>
</comment>
<evidence type="ECO:0000313" key="10">
    <source>
        <dbReference type="EMBL" id="ARX11903.1"/>
    </source>
</evidence>
<reference evidence="10" key="1">
    <citation type="submission" date="2016-08" db="EMBL/GenBank/DDBJ databases">
        <authorList>
            <person name="Zhao Y."/>
        </authorList>
    </citation>
    <scope>NUCLEOTIDE SEQUENCE</scope>
    <source>
        <strain evidence="10">TM231</strain>
    </source>
</reference>
<name>A0A2S1W8D3_GINBI</name>
<evidence type="ECO:0000256" key="6">
    <source>
        <dbReference type="HAMAP-Rule" id="MF_01390"/>
    </source>
</evidence>
<dbReference type="PANTHER" id="PTHR34811:SF1">
    <property type="entry name" value="MATURASE K"/>
    <property type="match status" value="1"/>
</dbReference>
<dbReference type="GO" id="GO:0008380">
    <property type="term" value="P:RNA splicing"/>
    <property type="evidence" value="ECO:0007669"/>
    <property type="project" value="UniProtKB-UniRule"/>
</dbReference>
<evidence type="ECO:0000256" key="5">
    <source>
        <dbReference type="ARBA" id="ARBA00022884"/>
    </source>
</evidence>
<comment type="function">
    <text evidence="6 7">Usually encoded in the trnK tRNA gene intron. Probably assists in splicing its own and other chloroplast group II introns.</text>
</comment>
<evidence type="ECO:0000256" key="7">
    <source>
        <dbReference type="RuleBase" id="RU004226"/>
    </source>
</evidence>
<organism evidence="14">
    <name type="scientific">Ginkgo biloba</name>
    <name type="common">Ginkgo</name>
    <name type="synonym">Maidenhair tree</name>
    <dbReference type="NCBI Taxonomy" id="3311"/>
    <lineage>
        <taxon>Eukaryota</taxon>
        <taxon>Viridiplantae</taxon>
        <taxon>Streptophyta</taxon>
        <taxon>Embryophyta</taxon>
        <taxon>Tracheophyta</taxon>
        <taxon>Spermatophyta</taxon>
        <taxon>Ginkgoidae</taxon>
        <taxon>Ginkgoales</taxon>
        <taxon>Ginkgoaceae</taxon>
        <taxon>Ginkgo</taxon>
    </lineage>
</organism>
<evidence type="ECO:0000256" key="1">
    <source>
        <dbReference type="ARBA" id="ARBA00006621"/>
    </source>
</evidence>
<keyword evidence="7 14" id="KW-0150">Chloroplast</keyword>
<protein>
    <recommendedName>
        <fullName evidence="6">Maturase K</fullName>
    </recommendedName>
    <alternativeName>
        <fullName evidence="6">Intron maturase</fullName>
    </alternativeName>
</protein>
<feature type="domain" description="Domain X" evidence="8">
    <location>
        <begin position="358"/>
        <end position="467"/>
    </location>
</feature>
<evidence type="ECO:0000256" key="2">
    <source>
        <dbReference type="ARBA" id="ARBA00022640"/>
    </source>
</evidence>
<evidence type="ECO:0000259" key="8">
    <source>
        <dbReference type="Pfam" id="PF01348"/>
    </source>
</evidence>
<evidence type="ECO:0000313" key="14">
    <source>
        <dbReference type="EMBL" id="AWJ62838.1"/>
    </source>
</evidence>
<keyword evidence="4 6" id="KW-0819">tRNA processing</keyword>
<evidence type="ECO:0000313" key="12">
    <source>
        <dbReference type="EMBL" id="AWJ62498.1"/>
    </source>
</evidence>
<dbReference type="InterPro" id="IPR002866">
    <property type="entry name" value="Maturase_MatK"/>
</dbReference>
<evidence type="ECO:0000313" key="11">
    <source>
        <dbReference type="EMBL" id="AWJ62243.1"/>
    </source>
</evidence>
<dbReference type="InterPro" id="IPR024937">
    <property type="entry name" value="Domain_X"/>
</dbReference>
<sequence>MDKFKRDGEEYISYQRRFLYPLLFQEDLYAIAYDHYFNRSSCFEPMENSSSNDRFSFLTVKRLISRIHQQNDLIISFLNCDQNPFVGHNSSFYSELVLEGPTVVLEIPFLMRSKHSLEKKNEWKSFRSIHSIFSFMEDKFPHPNSISDMRIPHSIHSEIFIRTFRRWVRDAPSLHLSRSVLHEHRNSSENLYKSILIAPEGNTKFFLFLWNYYAYECESLLVPLRKRSSHSRLLSYGAFLEQIHSYRKIEHIVIFSRRNLAKSIWSLKDSSISYVRYGERSIMALKGAHSPVRRWRYYLSIFWRCYFHFWSQPYRIRIDELSNNCSSFLGYFLGVRMNTSVVRIKMLDDLFITDLITNEFDSIAPIIPLIGLLAKERFCDISGRPISKLAWTGLKDDDILDRFDRICRNIIDYYSGSFNKDGSYRMKYILRLPCAKTLACRHKSTIRVVWEEFGSELFTKSFPKEGELISPFFSKTCSQRKRIWHSDILRINLPANFWQNKRNRQIETLFGL</sequence>
<dbReference type="GO" id="GO:0006397">
    <property type="term" value="P:mRNA processing"/>
    <property type="evidence" value="ECO:0007669"/>
    <property type="project" value="UniProtKB-KW"/>
</dbReference>
<feature type="domain" description="Maturase MatK N-terminal" evidence="9">
    <location>
        <begin position="1"/>
        <end position="330"/>
    </location>
</feature>
<comment type="subcellular location">
    <subcellularLocation>
        <location evidence="6">Plastid</location>
        <location evidence="6">Chloroplast</location>
    </subcellularLocation>
</comment>
<evidence type="ECO:0000313" key="13">
    <source>
        <dbReference type="EMBL" id="AWJ62583.1"/>
    </source>
</evidence>